<sequence>MHHDCSPPIVHRDISSKNILLSSDLEAHVSDFGTARFLKPDSPIWTTFAGTYGYAAPELAYTMAVTEKCDVFSFGVLAIEILMGKHPSELISFIQTSGAHKIIIKEILDPRLSPPTKRQSVKELALIMNLAISCLETSPQSRPTMRTIAQMLEMETAEEF</sequence>
<dbReference type="Proteomes" id="UP000828941">
    <property type="component" value="Chromosome 9"/>
</dbReference>
<organism evidence="1 2">
    <name type="scientific">Bauhinia variegata</name>
    <name type="common">Purple orchid tree</name>
    <name type="synonym">Phanera variegata</name>
    <dbReference type="NCBI Taxonomy" id="167791"/>
    <lineage>
        <taxon>Eukaryota</taxon>
        <taxon>Viridiplantae</taxon>
        <taxon>Streptophyta</taxon>
        <taxon>Embryophyta</taxon>
        <taxon>Tracheophyta</taxon>
        <taxon>Spermatophyta</taxon>
        <taxon>Magnoliopsida</taxon>
        <taxon>eudicotyledons</taxon>
        <taxon>Gunneridae</taxon>
        <taxon>Pentapetalae</taxon>
        <taxon>rosids</taxon>
        <taxon>fabids</taxon>
        <taxon>Fabales</taxon>
        <taxon>Fabaceae</taxon>
        <taxon>Cercidoideae</taxon>
        <taxon>Cercideae</taxon>
        <taxon>Bauhiniinae</taxon>
        <taxon>Bauhinia</taxon>
    </lineage>
</organism>
<protein>
    <submittedName>
        <fullName evidence="1">Uncharacterized protein</fullName>
    </submittedName>
</protein>
<reference evidence="1 2" key="1">
    <citation type="journal article" date="2022" name="DNA Res.">
        <title>Chromosomal-level genome assembly of the orchid tree Bauhinia variegata (Leguminosae; Cercidoideae) supports the allotetraploid origin hypothesis of Bauhinia.</title>
        <authorList>
            <person name="Zhong Y."/>
            <person name="Chen Y."/>
            <person name="Zheng D."/>
            <person name="Pang J."/>
            <person name="Liu Y."/>
            <person name="Luo S."/>
            <person name="Meng S."/>
            <person name="Qian L."/>
            <person name="Wei D."/>
            <person name="Dai S."/>
            <person name="Zhou R."/>
        </authorList>
    </citation>
    <scope>NUCLEOTIDE SEQUENCE [LARGE SCALE GENOMIC DNA]</scope>
    <source>
        <strain evidence="1">BV-YZ2020</strain>
    </source>
</reference>
<keyword evidence="2" id="KW-1185">Reference proteome</keyword>
<comment type="caution">
    <text evidence="1">The sequence shown here is derived from an EMBL/GenBank/DDBJ whole genome shotgun (WGS) entry which is preliminary data.</text>
</comment>
<accession>A0ACB9MIE0</accession>
<proteinExistence type="predicted"/>
<name>A0ACB9MIE0_BAUVA</name>
<gene>
    <name evidence="1" type="ORF">L6164_023376</name>
</gene>
<evidence type="ECO:0000313" key="1">
    <source>
        <dbReference type="EMBL" id="KAI4323797.1"/>
    </source>
</evidence>
<evidence type="ECO:0000313" key="2">
    <source>
        <dbReference type="Proteomes" id="UP000828941"/>
    </source>
</evidence>
<dbReference type="EMBL" id="CM039434">
    <property type="protein sequence ID" value="KAI4323797.1"/>
    <property type="molecule type" value="Genomic_DNA"/>
</dbReference>